<evidence type="ECO:0000313" key="5">
    <source>
        <dbReference type="Proteomes" id="UP000612899"/>
    </source>
</evidence>
<feature type="signal peptide" evidence="2">
    <location>
        <begin position="1"/>
        <end position="27"/>
    </location>
</feature>
<sequence>MNPLGRVALMCLALVASPAFLAAPAVAAEDATVKLEAKLRFQPTSKSPVLEKLPIGTTLDIACWQKGEPTYGADKYGSMWLFVSTGGWVHSMLVTPVDVDPCGAIIAVPGGFFYNNCDAAQAAGAGQILSTEPGYGPHLDRDRDGVGCEQNDG</sequence>
<dbReference type="Pfam" id="PF05901">
    <property type="entry name" value="Excalibur"/>
    <property type="match status" value="1"/>
</dbReference>
<dbReference type="AlphaFoldDB" id="A0A8J3QJ68"/>
<feature type="region of interest" description="Disordered" evidence="1">
    <location>
        <begin position="133"/>
        <end position="153"/>
    </location>
</feature>
<comment type="caution">
    <text evidence="4">The sequence shown here is derived from an EMBL/GenBank/DDBJ whole genome shotgun (WGS) entry which is preliminary data.</text>
</comment>
<proteinExistence type="predicted"/>
<evidence type="ECO:0000259" key="3">
    <source>
        <dbReference type="SMART" id="SM00894"/>
    </source>
</evidence>
<keyword evidence="2" id="KW-0732">Signal</keyword>
<gene>
    <name evidence="4" type="ORF">Rhe02_82280</name>
</gene>
<dbReference type="InterPro" id="IPR008613">
    <property type="entry name" value="Excalibur_Ca-bd_domain"/>
</dbReference>
<dbReference type="SMART" id="SM00894">
    <property type="entry name" value="Excalibur"/>
    <property type="match status" value="1"/>
</dbReference>
<dbReference type="RefSeq" id="WP_239124372.1">
    <property type="nucleotide sequence ID" value="NZ_BONY01000086.1"/>
</dbReference>
<feature type="chain" id="PRO_5035181395" description="Excalibur calcium-binding domain-containing protein" evidence="2">
    <location>
        <begin position="28"/>
        <end position="153"/>
    </location>
</feature>
<evidence type="ECO:0000313" key="4">
    <source>
        <dbReference type="EMBL" id="GIH10161.1"/>
    </source>
</evidence>
<organism evidence="4 5">
    <name type="scientific">Rhizocola hellebori</name>
    <dbReference type="NCBI Taxonomy" id="1392758"/>
    <lineage>
        <taxon>Bacteria</taxon>
        <taxon>Bacillati</taxon>
        <taxon>Actinomycetota</taxon>
        <taxon>Actinomycetes</taxon>
        <taxon>Micromonosporales</taxon>
        <taxon>Micromonosporaceae</taxon>
        <taxon>Rhizocola</taxon>
    </lineage>
</organism>
<accession>A0A8J3QJ68</accession>
<protein>
    <recommendedName>
        <fullName evidence="3">Excalibur calcium-binding domain-containing protein</fullName>
    </recommendedName>
</protein>
<dbReference type="Proteomes" id="UP000612899">
    <property type="component" value="Unassembled WGS sequence"/>
</dbReference>
<evidence type="ECO:0000256" key="1">
    <source>
        <dbReference type="SAM" id="MobiDB-lite"/>
    </source>
</evidence>
<name>A0A8J3QJ68_9ACTN</name>
<dbReference type="EMBL" id="BONY01000086">
    <property type="protein sequence ID" value="GIH10161.1"/>
    <property type="molecule type" value="Genomic_DNA"/>
</dbReference>
<reference evidence="4" key="1">
    <citation type="submission" date="2021-01" db="EMBL/GenBank/DDBJ databases">
        <title>Whole genome shotgun sequence of Rhizocola hellebori NBRC 109834.</title>
        <authorList>
            <person name="Komaki H."/>
            <person name="Tamura T."/>
        </authorList>
    </citation>
    <scope>NUCLEOTIDE SEQUENCE</scope>
    <source>
        <strain evidence="4">NBRC 109834</strain>
    </source>
</reference>
<evidence type="ECO:0000256" key="2">
    <source>
        <dbReference type="SAM" id="SignalP"/>
    </source>
</evidence>
<keyword evidence="5" id="KW-1185">Reference proteome</keyword>
<feature type="domain" description="Excalibur calcium-binding" evidence="3">
    <location>
        <begin position="113"/>
        <end position="149"/>
    </location>
</feature>